<reference evidence="1 2" key="1">
    <citation type="journal article" date="2022" name="Nat. Genet.">
        <title>Improved pea reference genome and pan-genome highlight genomic features and evolutionary characteristics.</title>
        <authorList>
            <person name="Yang T."/>
            <person name="Liu R."/>
            <person name="Luo Y."/>
            <person name="Hu S."/>
            <person name="Wang D."/>
            <person name="Wang C."/>
            <person name="Pandey M.K."/>
            <person name="Ge S."/>
            <person name="Xu Q."/>
            <person name="Li N."/>
            <person name="Li G."/>
            <person name="Huang Y."/>
            <person name="Saxena R.K."/>
            <person name="Ji Y."/>
            <person name="Li M."/>
            <person name="Yan X."/>
            <person name="He Y."/>
            <person name="Liu Y."/>
            <person name="Wang X."/>
            <person name="Xiang C."/>
            <person name="Varshney R.K."/>
            <person name="Ding H."/>
            <person name="Gao S."/>
            <person name="Zong X."/>
        </authorList>
    </citation>
    <scope>NUCLEOTIDE SEQUENCE [LARGE SCALE GENOMIC DNA]</scope>
    <source>
        <strain evidence="1 2">cv. Zhongwan 6</strain>
    </source>
</reference>
<protein>
    <submittedName>
        <fullName evidence="1">Uncharacterized protein</fullName>
    </submittedName>
</protein>
<dbReference type="EMBL" id="JAMSHJ010000002">
    <property type="protein sequence ID" value="KAI5437848.1"/>
    <property type="molecule type" value="Genomic_DNA"/>
</dbReference>
<gene>
    <name evidence="1" type="ORF">KIW84_023820</name>
</gene>
<proteinExistence type="predicted"/>
<sequence>MGLIMSFFSLKEEKGFIRDRNIKDGICLTSEAINLLDEKPLGGNMAIMVDVCKAFHNLNRVLVSINGSTIGFQLFYLLLICSVANVRALFELFFNYAQSSAKSERVNKFLKGVDDADHETISITQRKFLWFSNSLNHCYLELWMQEGKYHQH</sequence>
<organism evidence="1 2">
    <name type="scientific">Pisum sativum</name>
    <name type="common">Garden pea</name>
    <name type="synonym">Lathyrus oleraceus</name>
    <dbReference type="NCBI Taxonomy" id="3888"/>
    <lineage>
        <taxon>Eukaryota</taxon>
        <taxon>Viridiplantae</taxon>
        <taxon>Streptophyta</taxon>
        <taxon>Embryophyta</taxon>
        <taxon>Tracheophyta</taxon>
        <taxon>Spermatophyta</taxon>
        <taxon>Magnoliopsida</taxon>
        <taxon>eudicotyledons</taxon>
        <taxon>Gunneridae</taxon>
        <taxon>Pentapetalae</taxon>
        <taxon>rosids</taxon>
        <taxon>fabids</taxon>
        <taxon>Fabales</taxon>
        <taxon>Fabaceae</taxon>
        <taxon>Papilionoideae</taxon>
        <taxon>50 kb inversion clade</taxon>
        <taxon>NPAAA clade</taxon>
        <taxon>Hologalegina</taxon>
        <taxon>IRL clade</taxon>
        <taxon>Fabeae</taxon>
        <taxon>Lathyrus</taxon>
    </lineage>
</organism>
<evidence type="ECO:0000313" key="1">
    <source>
        <dbReference type="EMBL" id="KAI5437848.1"/>
    </source>
</evidence>
<dbReference type="AlphaFoldDB" id="A0A9D4YDZ8"/>
<evidence type="ECO:0000313" key="2">
    <source>
        <dbReference type="Proteomes" id="UP001058974"/>
    </source>
</evidence>
<accession>A0A9D4YDZ8</accession>
<keyword evidence="2" id="KW-1185">Reference proteome</keyword>
<name>A0A9D4YDZ8_PEA</name>
<dbReference type="Gramene" id="Psat02G0382000-T1">
    <property type="protein sequence ID" value="KAI5437848.1"/>
    <property type="gene ID" value="KIW84_023820"/>
</dbReference>
<comment type="caution">
    <text evidence="1">The sequence shown here is derived from an EMBL/GenBank/DDBJ whole genome shotgun (WGS) entry which is preliminary data.</text>
</comment>
<dbReference type="Proteomes" id="UP001058974">
    <property type="component" value="Chromosome 2"/>
</dbReference>